<dbReference type="EMBL" id="LT629760">
    <property type="protein sequence ID" value="SDR84151.1"/>
    <property type="molecule type" value="Genomic_DNA"/>
</dbReference>
<dbReference type="EMBL" id="JYLK01000009">
    <property type="protein sequence ID" value="KRP59430.1"/>
    <property type="molecule type" value="Genomic_DNA"/>
</dbReference>
<evidence type="ECO:0000313" key="4">
    <source>
        <dbReference type="Proteomes" id="UP000183126"/>
    </source>
</evidence>
<reference evidence="1 3" key="1">
    <citation type="submission" date="2015-02" db="EMBL/GenBank/DDBJ databases">
        <title>Two Pseudomonas sp. nov. isolated from raw milk.</title>
        <authorList>
            <person name="Wenning M."/>
            <person name="von Neubeck M."/>
            <person name="Huptas C."/>
            <person name="Scherer S."/>
        </authorList>
    </citation>
    <scope>NUCLEOTIDE SEQUENCE [LARGE SCALE GENOMIC DNA]</scope>
    <source>
        <strain evidence="1 3">DSM 14937</strain>
    </source>
</reference>
<proteinExistence type="predicted"/>
<organism evidence="1 3">
    <name type="scientific">Pseudomonas trivialis</name>
    <dbReference type="NCBI Taxonomy" id="200450"/>
    <lineage>
        <taxon>Bacteria</taxon>
        <taxon>Pseudomonadati</taxon>
        <taxon>Pseudomonadota</taxon>
        <taxon>Gammaproteobacteria</taxon>
        <taxon>Pseudomonadales</taxon>
        <taxon>Pseudomonadaceae</taxon>
        <taxon>Pseudomonas</taxon>
    </lineage>
</organism>
<keyword evidence="4" id="KW-1185">Reference proteome</keyword>
<name>A0A0R2ZEX1_9PSED</name>
<reference evidence="2 4" key="2">
    <citation type="submission" date="2016-10" db="EMBL/GenBank/DDBJ databases">
        <authorList>
            <person name="Varghese N."/>
            <person name="Submissions S."/>
        </authorList>
    </citation>
    <scope>NUCLEOTIDE SEQUENCE [LARGE SCALE GENOMIC DNA]</scope>
    <source>
        <strain evidence="2 4">BS3111</strain>
    </source>
</reference>
<dbReference type="Proteomes" id="UP000183126">
    <property type="component" value="Chromosome I"/>
</dbReference>
<dbReference type="RefSeq" id="WP_057008638.1">
    <property type="nucleotide sequence ID" value="NZ_JYLK01000009.1"/>
</dbReference>
<evidence type="ECO:0000313" key="3">
    <source>
        <dbReference type="Proteomes" id="UP000052019"/>
    </source>
</evidence>
<evidence type="ECO:0000313" key="1">
    <source>
        <dbReference type="EMBL" id="KRP59430.1"/>
    </source>
</evidence>
<dbReference type="OrthoDB" id="8768428at2"/>
<gene>
    <name evidence="2" type="ORF">SAMN04490205_0613</name>
    <name evidence="1" type="ORF">TU79_14635</name>
</gene>
<dbReference type="PATRIC" id="fig|200450.4.peg.4968"/>
<dbReference type="AlphaFoldDB" id="A0A0R2ZEX1"/>
<accession>A0A0R2ZEX1</accession>
<protein>
    <submittedName>
        <fullName evidence="1">Integrase</fullName>
    </submittedName>
</protein>
<evidence type="ECO:0000313" key="2">
    <source>
        <dbReference type="EMBL" id="SDR84151.1"/>
    </source>
</evidence>
<dbReference type="Proteomes" id="UP000052019">
    <property type="component" value="Unassembled WGS sequence"/>
</dbReference>
<sequence>MNAVVQSIGSLFSSGQFSPTSEPDKAPQLYGKPAPDFVLCRDAKGNATAVYGERVWDFNPYRLSAKKLARIRFDTVFNESGLQQQALIEEARHLLYCLIYFAGGGRLGKLSASTFCQYWLLLRLAIQFCYEQKQKPMVGVLSLRQIFTVPVYLAAFIGQSSFDKKVFSGVLKGLARVGEERLGYAVINPAKFDLSRPEHKQHPVIPTRIYLNLINLTGDLLNQLYVGVGRFESFIACFADEHYGITHDRQNSLGVGGKAHRRPDMGQAIKDHGLTSVFAGEFECSGRRNLQLRLLRMQYVVKTLIHLYTGMRDQEVMRMPYYCLSDQVVRQVVVDDQGIERDKPRSVNVLSTTTKFTGYNKEAAWFAPREVVRAVEVAQAICRGLAKLYKIELEARCPLFLNPSIVGYTRNSAEVGVTSFKARGTQGTVLHGLSIQPEDLQELAQSDPSRDFYNEPAFAAGQPWPLTSHQFRRSLAFYGSSSGFLSLPTLRAQFKHMTIEMSRYYANGYDNLRTIFGYYDDKKKDFVLPSNHFAFEYQMAVPMSVSNQLIADLLFNEEPLFGGTGSYMEKQKERVKAGEIQIEDVRADTEQRVKSGAISYRPTLLGGCTKAGRCYSFLLGDYTECLSCEGAIIKPYKLNAAIEDAENELYSYAEGSGEYQIVKGDIERLTAFKARLIDSVEV</sequence>